<dbReference type="InterPro" id="IPR058624">
    <property type="entry name" value="MdtA-like_HH"/>
</dbReference>
<dbReference type="PROSITE" id="PS51257">
    <property type="entry name" value="PROKAR_LIPOPROTEIN"/>
    <property type="match status" value="1"/>
</dbReference>
<dbReference type="Pfam" id="PF25917">
    <property type="entry name" value="BSH_RND"/>
    <property type="match status" value="1"/>
</dbReference>
<dbReference type="PANTHER" id="PTHR30158:SF3">
    <property type="entry name" value="MULTIDRUG EFFLUX PUMP SUBUNIT ACRA-RELATED"/>
    <property type="match status" value="1"/>
</dbReference>
<evidence type="ECO:0000313" key="9">
    <source>
        <dbReference type="EMBL" id="AXA84914.1"/>
    </source>
</evidence>
<dbReference type="FunFam" id="2.40.420.20:FF:000001">
    <property type="entry name" value="Efflux RND transporter periplasmic adaptor subunit"/>
    <property type="match status" value="1"/>
</dbReference>
<evidence type="ECO:0000256" key="2">
    <source>
        <dbReference type="ARBA" id="ARBA00009477"/>
    </source>
</evidence>
<dbReference type="InterPro" id="IPR058626">
    <property type="entry name" value="MdtA-like_b-barrel"/>
</dbReference>
<name>A0A344J7A4_9GAMM</name>
<dbReference type="EMBL" id="CP029556">
    <property type="protein sequence ID" value="AXA84914.1"/>
    <property type="molecule type" value="Genomic_DNA"/>
</dbReference>
<feature type="domain" description="Multidrug resistance protein MdtA-like alpha-helical hairpin" evidence="5">
    <location>
        <begin position="108"/>
        <end position="175"/>
    </location>
</feature>
<feature type="domain" description="Multidrug resistance protein MdtA-like barrel-sandwich hybrid" evidence="6">
    <location>
        <begin position="67"/>
        <end position="209"/>
    </location>
</feature>
<feature type="domain" description="Multidrug resistance protein MdtA-like beta-barrel" evidence="7">
    <location>
        <begin position="213"/>
        <end position="299"/>
    </location>
</feature>
<evidence type="ECO:0000259" key="6">
    <source>
        <dbReference type="Pfam" id="PF25917"/>
    </source>
</evidence>
<evidence type="ECO:0000259" key="7">
    <source>
        <dbReference type="Pfam" id="PF25944"/>
    </source>
</evidence>
<accession>A0A344J7A4</accession>
<feature type="signal peptide" evidence="4">
    <location>
        <begin position="1"/>
        <end position="25"/>
    </location>
</feature>
<sequence>MARISFPLRTTALAAVIAASLTLAACGKGDAPAGGEMPPTPVTVVTLKPETTLLTRELSGRAEASQVAEVRPQVSGIVRQMLFTEGGSVSAGQALYQLDQTAFRADANSAQAALLRAQAGLATARQTAARSGQLVKIDAISKQDNENAQAALRQAEADVRAAQASVQGASVPLGFSRVTAPISGRIGRSSVTRGALVTSAQAAPLATIQRLDPMYVELSQSSTELLKLRQEIDAGSAQSTTSVPVEIVLEDGTVYPHAGRLSFAEAMVDPATGAVALRVVVPNPDQLLLPGMFVRAKVANAERRDAILAPQQGITRDPKGNASAMVVDADGKVAAREVKVSRAIGDKWLVESGLAAGDKLIVEGLQKIRPGAPVQATEQGSAPPAAAQPAAAAPAAK</sequence>
<dbReference type="Gene3D" id="2.40.50.100">
    <property type="match status" value="1"/>
</dbReference>
<evidence type="ECO:0000259" key="8">
    <source>
        <dbReference type="Pfam" id="PF25967"/>
    </source>
</evidence>
<evidence type="ECO:0000256" key="3">
    <source>
        <dbReference type="SAM" id="MobiDB-lite"/>
    </source>
</evidence>
<dbReference type="Gene3D" id="2.40.30.170">
    <property type="match status" value="1"/>
</dbReference>
<feature type="compositionally biased region" description="Low complexity" evidence="3">
    <location>
        <begin position="382"/>
        <end position="397"/>
    </location>
</feature>
<dbReference type="InterPro" id="IPR006143">
    <property type="entry name" value="RND_pump_MFP"/>
</dbReference>
<evidence type="ECO:0000259" key="5">
    <source>
        <dbReference type="Pfam" id="PF25876"/>
    </source>
</evidence>
<comment type="subcellular location">
    <subcellularLocation>
        <location evidence="1">Cell inner membrane</location>
        <topology evidence="1">Lipid-anchor</topology>
    </subcellularLocation>
</comment>
<protein>
    <submittedName>
        <fullName evidence="9">Efflux transporter periplasmic adaptor subunit</fullName>
    </submittedName>
</protein>
<dbReference type="GO" id="GO:0046677">
    <property type="term" value="P:response to antibiotic"/>
    <property type="evidence" value="ECO:0007669"/>
    <property type="project" value="TreeGrafter"/>
</dbReference>
<dbReference type="GO" id="GO:0022857">
    <property type="term" value="F:transmembrane transporter activity"/>
    <property type="evidence" value="ECO:0007669"/>
    <property type="project" value="InterPro"/>
</dbReference>
<dbReference type="AlphaFoldDB" id="A0A344J7A4"/>
<evidence type="ECO:0000313" key="10">
    <source>
        <dbReference type="Proteomes" id="UP000251842"/>
    </source>
</evidence>
<dbReference type="RefSeq" id="WP_112927126.1">
    <property type="nucleotide sequence ID" value="NZ_CP029556.1"/>
</dbReference>
<feature type="chain" id="PRO_5016863816" evidence="4">
    <location>
        <begin position="26"/>
        <end position="397"/>
    </location>
</feature>
<dbReference type="Pfam" id="PF25876">
    <property type="entry name" value="HH_MFP_RND"/>
    <property type="match status" value="1"/>
</dbReference>
<dbReference type="SUPFAM" id="SSF111369">
    <property type="entry name" value="HlyD-like secretion proteins"/>
    <property type="match status" value="1"/>
</dbReference>
<dbReference type="InterPro" id="IPR058627">
    <property type="entry name" value="MdtA-like_C"/>
</dbReference>
<dbReference type="Pfam" id="PF25944">
    <property type="entry name" value="Beta-barrel_RND"/>
    <property type="match status" value="1"/>
</dbReference>
<dbReference type="Pfam" id="PF25967">
    <property type="entry name" value="RND-MFP_C"/>
    <property type="match status" value="1"/>
</dbReference>
<keyword evidence="10" id="KW-1185">Reference proteome</keyword>
<organism evidence="9 10">
    <name type="scientific">Solilutibacter oculi</name>
    <dbReference type="NCBI Taxonomy" id="2698682"/>
    <lineage>
        <taxon>Bacteria</taxon>
        <taxon>Pseudomonadati</taxon>
        <taxon>Pseudomonadota</taxon>
        <taxon>Gammaproteobacteria</taxon>
        <taxon>Lysobacterales</taxon>
        <taxon>Lysobacteraceae</taxon>
        <taxon>Solilutibacter</taxon>
    </lineage>
</organism>
<reference evidence="10" key="1">
    <citation type="submission" date="2018-05" db="EMBL/GenBank/DDBJ databases">
        <title>Luteimonas pekinense sp. nov., isolated from human Meibomian gland secretions, Beijing, China.</title>
        <authorList>
            <person name="Wen T."/>
            <person name="Bai H."/>
            <person name="Lv H."/>
        </authorList>
    </citation>
    <scope>NUCLEOTIDE SEQUENCE [LARGE SCALE GENOMIC DNA]</scope>
    <source>
        <strain evidence="10">83-4</strain>
    </source>
</reference>
<dbReference type="InterPro" id="IPR058625">
    <property type="entry name" value="MdtA-like_BSH"/>
</dbReference>
<proteinExistence type="inferred from homology"/>
<dbReference type="OrthoDB" id="9816569at2"/>
<dbReference type="NCBIfam" id="TIGR01730">
    <property type="entry name" value="RND_mfp"/>
    <property type="match status" value="1"/>
</dbReference>
<evidence type="ECO:0000256" key="1">
    <source>
        <dbReference type="ARBA" id="ARBA00004519"/>
    </source>
</evidence>
<dbReference type="GO" id="GO:0005886">
    <property type="term" value="C:plasma membrane"/>
    <property type="evidence" value="ECO:0007669"/>
    <property type="project" value="UniProtKB-SubCell"/>
</dbReference>
<comment type="similarity">
    <text evidence="2">Belongs to the membrane fusion protein (MFP) (TC 8.A.1) family.</text>
</comment>
<feature type="region of interest" description="Disordered" evidence="3">
    <location>
        <begin position="371"/>
        <end position="397"/>
    </location>
</feature>
<dbReference type="Proteomes" id="UP000251842">
    <property type="component" value="Chromosome"/>
</dbReference>
<dbReference type="Gene3D" id="1.10.287.470">
    <property type="entry name" value="Helix hairpin bin"/>
    <property type="match status" value="1"/>
</dbReference>
<evidence type="ECO:0000256" key="4">
    <source>
        <dbReference type="SAM" id="SignalP"/>
    </source>
</evidence>
<dbReference type="PANTHER" id="PTHR30158">
    <property type="entry name" value="ACRA/E-RELATED COMPONENT OF DRUG EFFLUX TRANSPORTER"/>
    <property type="match status" value="1"/>
</dbReference>
<feature type="domain" description="Multidrug resistance protein MdtA-like C-terminal permuted SH3" evidence="8">
    <location>
        <begin position="305"/>
        <end position="367"/>
    </location>
</feature>
<dbReference type="KEGG" id="lue:DCD74_09690"/>
<dbReference type="Gene3D" id="2.40.420.20">
    <property type="match status" value="1"/>
</dbReference>
<gene>
    <name evidence="9" type="ORF">DCD74_09690</name>
</gene>
<keyword evidence="4" id="KW-0732">Signal</keyword>